<evidence type="ECO:0000256" key="1">
    <source>
        <dbReference type="ARBA" id="ARBA00004761"/>
    </source>
</evidence>
<evidence type="ECO:0000313" key="7">
    <source>
        <dbReference type="Proteomes" id="UP000000845"/>
    </source>
</evidence>
<keyword evidence="7" id="KW-1185">Reference proteome</keyword>
<comment type="subunit">
    <text evidence="3">Homotrimer.</text>
</comment>
<dbReference type="InterPro" id="IPR000887">
    <property type="entry name" value="Aldlse_KDPG_KHG"/>
</dbReference>
<dbReference type="Gene3D" id="3.20.20.70">
    <property type="entry name" value="Aldolase class I"/>
    <property type="match status" value="1"/>
</dbReference>
<evidence type="ECO:0000313" key="6">
    <source>
        <dbReference type="EMBL" id="ACZ10891.1"/>
    </source>
</evidence>
<reference evidence="7" key="1">
    <citation type="submission" date="2009-09" db="EMBL/GenBank/DDBJ databases">
        <title>The complete chromosome of Sebaldella termitidis ATCC 33386.</title>
        <authorList>
            <consortium name="US DOE Joint Genome Institute (JGI-PGF)"/>
            <person name="Lucas S."/>
            <person name="Copeland A."/>
            <person name="Lapidus A."/>
            <person name="Glavina del Rio T."/>
            <person name="Dalin E."/>
            <person name="Tice H."/>
            <person name="Bruce D."/>
            <person name="Goodwin L."/>
            <person name="Pitluck S."/>
            <person name="Kyrpides N."/>
            <person name="Mavromatis K."/>
            <person name="Ivanova N."/>
            <person name="Mikhailova N."/>
            <person name="Sims D."/>
            <person name="Meincke L."/>
            <person name="Brettin T."/>
            <person name="Detter J.C."/>
            <person name="Han C."/>
            <person name="Larimer F."/>
            <person name="Land M."/>
            <person name="Hauser L."/>
            <person name="Markowitz V."/>
            <person name="Cheng J.F."/>
            <person name="Hugenholtz P."/>
            <person name="Woyke T."/>
            <person name="Wu D."/>
            <person name="Eisen J.A."/>
        </authorList>
    </citation>
    <scope>NUCLEOTIDE SEQUENCE [LARGE SCALE GENOMIC DNA]</scope>
    <source>
        <strain evidence="7">ATCC 33386 / NCTC 11300</strain>
    </source>
</reference>
<dbReference type="InterPro" id="IPR013785">
    <property type="entry name" value="Aldolase_TIM"/>
</dbReference>
<reference evidence="6 7" key="2">
    <citation type="journal article" date="2010" name="Stand. Genomic Sci.">
        <title>Complete genome sequence of Sebaldella termitidis type strain (NCTC 11300).</title>
        <authorList>
            <person name="Harmon-Smith M."/>
            <person name="Celia L."/>
            <person name="Chertkov O."/>
            <person name="Lapidus A."/>
            <person name="Copeland A."/>
            <person name="Glavina Del Rio T."/>
            <person name="Nolan M."/>
            <person name="Lucas S."/>
            <person name="Tice H."/>
            <person name="Cheng J.F."/>
            <person name="Han C."/>
            <person name="Detter J.C."/>
            <person name="Bruce D."/>
            <person name="Goodwin L."/>
            <person name="Pitluck S."/>
            <person name="Pati A."/>
            <person name="Liolios K."/>
            <person name="Ivanova N."/>
            <person name="Mavromatis K."/>
            <person name="Mikhailova N."/>
            <person name="Chen A."/>
            <person name="Palaniappan K."/>
            <person name="Land M."/>
            <person name="Hauser L."/>
            <person name="Chang Y.J."/>
            <person name="Jeffries C.D."/>
            <person name="Brettin T."/>
            <person name="Goker M."/>
            <person name="Beck B."/>
            <person name="Bristow J."/>
            <person name="Eisen J.A."/>
            <person name="Markowitz V."/>
            <person name="Hugenholtz P."/>
            <person name="Kyrpides N.C."/>
            <person name="Klenk H.P."/>
            <person name="Chen F."/>
        </authorList>
    </citation>
    <scope>NUCLEOTIDE SEQUENCE [LARGE SCALE GENOMIC DNA]</scope>
    <source>
        <strain evidence="7">ATCC 33386 / NCTC 11300</strain>
    </source>
</reference>
<dbReference type="Proteomes" id="UP000000845">
    <property type="component" value="Chromosome"/>
</dbReference>
<proteinExistence type="inferred from homology"/>
<dbReference type="KEGG" id="str:Sterm_4059"/>
<dbReference type="Pfam" id="PF01081">
    <property type="entry name" value="Aldolase"/>
    <property type="match status" value="1"/>
</dbReference>
<evidence type="ECO:0000256" key="4">
    <source>
        <dbReference type="ARBA" id="ARBA00023239"/>
    </source>
</evidence>
<evidence type="ECO:0000256" key="2">
    <source>
        <dbReference type="ARBA" id="ARBA00006906"/>
    </source>
</evidence>
<dbReference type="RefSeq" id="WP_012863466.1">
    <property type="nucleotide sequence ID" value="NC_013517.1"/>
</dbReference>
<dbReference type="NCBIfam" id="NF005119">
    <property type="entry name" value="PRK06552.1"/>
    <property type="match status" value="1"/>
</dbReference>
<keyword evidence="4" id="KW-0456">Lyase</keyword>
<organism evidence="6 7">
    <name type="scientific">Sebaldella termitidis (strain ATCC 33386 / NCTC 11300)</name>
    <dbReference type="NCBI Taxonomy" id="526218"/>
    <lineage>
        <taxon>Bacteria</taxon>
        <taxon>Fusobacteriati</taxon>
        <taxon>Fusobacteriota</taxon>
        <taxon>Fusobacteriia</taxon>
        <taxon>Fusobacteriales</taxon>
        <taxon>Leptotrichiaceae</taxon>
        <taxon>Sebaldella</taxon>
    </lineage>
</organism>
<keyword evidence="5" id="KW-0119">Carbohydrate metabolism</keyword>
<protein>
    <submittedName>
        <fullName evidence="6">2-dehydro-3-deoxyphosphogluconate aldolase/4-hydroxy-2-oxoglutarate aldolase</fullName>
    </submittedName>
</protein>
<comment type="pathway">
    <text evidence="1">Carbohydrate acid metabolism.</text>
</comment>
<dbReference type="SUPFAM" id="SSF51569">
    <property type="entry name" value="Aldolase"/>
    <property type="match status" value="1"/>
</dbReference>
<name>D1AGD9_SEBTE</name>
<accession>D1AGD9</accession>
<dbReference type="NCBIfam" id="TIGR01182">
    <property type="entry name" value="eda"/>
    <property type="match status" value="1"/>
</dbReference>
<comment type="similarity">
    <text evidence="2">Belongs to the KHG/KDPG aldolase family.</text>
</comment>
<dbReference type="PANTHER" id="PTHR30246">
    <property type="entry name" value="2-KETO-3-DEOXY-6-PHOSPHOGLUCONATE ALDOLASE"/>
    <property type="match status" value="1"/>
</dbReference>
<dbReference type="EMBL" id="CP001739">
    <property type="protein sequence ID" value="ACZ10891.1"/>
    <property type="molecule type" value="Genomic_DNA"/>
</dbReference>
<dbReference type="PANTHER" id="PTHR30246:SF1">
    <property type="entry name" value="2-DEHYDRO-3-DEOXY-6-PHOSPHOGALACTONATE ALDOLASE-RELATED"/>
    <property type="match status" value="1"/>
</dbReference>
<dbReference type="AlphaFoldDB" id="D1AGD9"/>
<dbReference type="HOGENOM" id="CLU_077795_2_0_0"/>
<evidence type="ECO:0000256" key="5">
    <source>
        <dbReference type="ARBA" id="ARBA00023277"/>
    </source>
</evidence>
<dbReference type="eggNOG" id="COG0800">
    <property type="taxonomic scope" value="Bacteria"/>
</dbReference>
<gene>
    <name evidence="6" type="ordered locus">Sterm_4059</name>
</gene>
<dbReference type="GO" id="GO:0016829">
    <property type="term" value="F:lyase activity"/>
    <property type="evidence" value="ECO:0007669"/>
    <property type="project" value="UniProtKB-KW"/>
</dbReference>
<dbReference type="CDD" id="cd00452">
    <property type="entry name" value="KDPG_aldolase"/>
    <property type="match status" value="1"/>
</dbReference>
<evidence type="ECO:0000256" key="3">
    <source>
        <dbReference type="ARBA" id="ARBA00011233"/>
    </source>
</evidence>
<sequence>MKKYETIKNILDSGVVAVIRAENGEEAVKVSRACIEGGIRSIEVTYTVPGTSKVIETLKAEFGDTLEIGAGTVLDSETARNAILSGATYIVSPGFDENTAKLCNRYCIPYMAGCLTITEMITAMEAGVDIVKLFPGSAFGADFIKAVKGPLPQVNIMPTGGVSLDNVKDWINKGAVAVGIGSDLTKGYKENGISAVVENAKAFVDRVKEAREGR</sequence>
<dbReference type="STRING" id="526218.Sterm_4059"/>